<reference evidence="10" key="1">
    <citation type="submission" date="2021-05" db="EMBL/GenBank/DDBJ databases">
        <title>The genome of the haptophyte Pavlova lutheri (Diacronema luteri, Pavlovales) - a model for lipid biosynthesis in eukaryotic algae.</title>
        <authorList>
            <person name="Hulatt C.J."/>
            <person name="Posewitz M.C."/>
        </authorList>
    </citation>
    <scope>NUCLEOTIDE SEQUENCE</scope>
    <source>
        <strain evidence="10">NIVA-4/92</strain>
    </source>
</reference>
<feature type="region of interest" description="Disordered" evidence="7">
    <location>
        <begin position="318"/>
        <end position="371"/>
    </location>
</feature>
<keyword evidence="8" id="KW-0732">Signal</keyword>
<evidence type="ECO:0000313" key="10">
    <source>
        <dbReference type="EMBL" id="KAG8457697.1"/>
    </source>
</evidence>
<protein>
    <recommendedName>
        <fullName evidence="6">Reticulon-like protein</fullName>
    </recommendedName>
</protein>
<sequence>MPHLRWRTCLAACVLGACSGREAAGWRRAQADAPRALLLRTPSRLSALRGGHAAAPALGAEAVADAAGATHTPPAARVVGASVKARLANLVLWEAPALSAAVFAFGNAVFYLLLLKKWSAVSVGSWLLFVATLCGFAYTTFAKFMVGFLGPDVVREPTLGVAYLTPAHVAALAEPLCALCNAAIESVLRACWCVSYTHSLKYLAASYALSKLSRHVSLCALSYVAFVAAFALPKAAQAHREELDAALAIATERADEFKTAARREVGARLDALKARLDEAKGEALGVWTRATTLYSKTISTFADGMKAAAGKAGGAAGASGAAAARGAADADDAGTELNDESAAEPAPALDEEEEAADGDDDDDDDDDESAD</sequence>
<proteinExistence type="predicted"/>
<dbReference type="PROSITE" id="PS51257">
    <property type="entry name" value="PROKAR_LIPOPROTEIN"/>
    <property type="match status" value="1"/>
</dbReference>
<accession>A0A8J5XBL4</accession>
<evidence type="ECO:0000256" key="8">
    <source>
        <dbReference type="SAM" id="SignalP"/>
    </source>
</evidence>
<evidence type="ECO:0000256" key="7">
    <source>
        <dbReference type="SAM" id="MobiDB-lite"/>
    </source>
</evidence>
<keyword evidence="4 6" id="KW-1133">Transmembrane helix</keyword>
<keyword evidence="5 6" id="KW-0472">Membrane</keyword>
<keyword evidence="11" id="KW-1185">Reference proteome</keyword>
<feature type="domain" description="Reticulon" evidence="9">
    <location>
        <begin position="87"/>
        <end position="282"/>
    </location>
</feature>
<evidence type="ECO:0000256" key="2">
    <source>
        <dbReference type="ARBA" id="ARBA00022692"/>
    </source>
</evidence>
<keyword evidence="2 6" id="KW-0812">Transmembrane</keyword>
<feature type="compositionally biased region" description="Acidic residues" evidence="7">
    <location>
        <begin position="349"/>
        <end position="371"/>
    </location>
</feature>
<comment type="subcellular location">
    <subcellularLocation>
        <location evidence="1 6">Endoplasmic reticulum membrane</location>
        <topology evidence="1 6">Multi-pass membrane protein</topology>
    </subcellularLocation>
</comment>
<evidence type="ECO:0000256" key="5">
    <source>
        <dbReference type="ARBA" id="ARBA00023136"/>
    </source>
</evidence>
<feature type="compositionally biased region" description="Acidic residues" evidence="7">
    <location>
        <begin position="329"/>
        <end position="342"/>
    </location>
</feature>
<dbReference type="GO" id="GO:0005789">
    <property type="term" value="C:endoplasmic reticulum membrane"/>
    <property type="evidence" value="ECO:0007669"/>
    <property type="project" value="UniProtKB-SubCell"/>
</dbReference>
<feature type="signal peptide" evidence="8">
    <location>
        <begin position="1"/>
        <end position="20"/>
    </location>
</feature>
<dbReference type="EMBL" id="JAGTXO010000065">
    <property type="protein sequence ID" value="KAG8457697.1"/>
    <property type="molecule type" value="Genomic_DNA"/>
</dbReference>
<evidence type="ECO:0000313" key="11">
    <source>
        <dbReference type="Proteomes" id="UP000751190"/>
    </source>
</evidence>
<dbReference type="Pfam" id="PF02453">
    <property type="entry name" value="Reticulon"/>
    <property type="match status" value="1"/>
</dbReference>
<feature type="chain" id="PRO_5035249753" description="Reticulon-like protein" evidence="8">
    <location>
        <begin position="21"/>
        <end position="371"/>
    </location>
</feature>
<dbReference type="PROSITE" id="PS50845">
    <property type="entry name" value="RETICULON"/>
    <property type="match status" value="1"/>
</dbReference>
<comment type="caution">
    <text evidence="10">The sequence shown here is derived from an EMBL/GenBank/DDBJ whole genome shotgun (WGS) entry which is preliminary data.</text>
</comment>
<organism evidence="10 11">
    <name type="scientific">Diacronema lutheri</name>
    <name type="common">Unicellular marine alga</name>
    <name type="synonym">Monochrysis lutheri</name>
    <dbReference type="NCBI Taxonomy" id="2081491"/>
    <lineage>
        <taxon>Eukaryota</taxon>
        <taxon>Haptista</taxon>
        <taxon>Haptophyta</taxon>
        <taxon>Pavlovophyceae</taxon>
        <taxon>Pavlovales</taxon>
        <taxon>Pavlovaceae</taxon>
        <taxon>Diacronema</taxon>
    </lineage>
</organism>
<feature type="compositionally biased region" description="Low complexity" evidence="7">
    <location>
        <begin position="318"/>
        <end position="327"/>
    </location>
</feature>
<keyword evidence="3 6" id="KW-0256">Endoplasmic reticulum</keyword>
<dbReference type="InterPro" id="IPR003388">
    <property type="entry name" value="Reticulon"/>
</dbReference>
<evidence type="ECO:0000259" key="9">
    <source>
        <dbReference type="PROSITE" id="PS50845"/>
    </source>
</evidence>
<evidence type="ECO:0000256" key="4">
    <source>
        <dbReference type="ARBA" id="ARBA00022989"/>
    </source>
</evidence>
<evidence type="ECO:0000256" key="6">
    <source>
        <dbReference type="RuleBase" id="RU363132"/>
    </source>
</evidence>
<dbReference type="Proteomes" id="UP000751190">
    <property type="component" value="Unassembled WGS sequence"/>
</dbReference>
<feature type="transmembrane region" description="Helical" evidence="6">
    <location>
        <begin position="126"/>
        <end position="149"/>
    </location>
</feature>
<name>A0A8J5XBL4_DIALT</name>
<gene>
    <name evidence="10" type="ORF">KFE25_001483</name>
</gene>
<evidence type="ECO:0000256" key="3">
    <source>
        <dbReference type="ARBA" id="ARBA00022824"/>
    </source>
</evidence>
<dbReference type="AlphaFoldDB" id="A0A8J5XBL4"/>
<feature type="transmembrane region" description="Helical" evidence="6">
    <location>
        <begin position="95"/>
        <end position="114"/>
    </location>
</feature>
<evidence type="ECO:0000256" key="1">
    <source>
        <dbReference type="ARBA" id="ARBA00004477"/>
    </source>
</evidence>